<feature type="compositionally biased region" description="Polar residues" evidence="11">
    <location>
        <begin position="405"/>
        <end position="423"/>
    </location>
</feature>
<feature type="transmembrane region" description="Helical" evidence="10">
    <location>
        <begin position="74"/>
        <end position="95"/>
    </location>
</feature>
<feature type="transmembrane region" description="Helical" evidence="10">
    <location>
        <begin position="339"/>
        <end position="361"/>
    </location>
</feature>
<dbReference type="PRINTS" id="PR00896">
    <property type="entry name" value="VASOPRESSINR"/>
</dbReference>
<organism evidence="13">
    <name type="scientific">Lymnaea stagnalis</name>
    <name type="common">Great pond snail</name>
    <name type="synonym">Helix stagnalis</name>
    <dbReference type="NCBI Taxonomy" id="6523"/>
    <lineage>
        <taxon>Eukaryota</taxon>
        <taxon>Metazoa</taxon>
        <taxon>Spiralia</taxon>
        <taxon>Lophotrochozoa</taxon>
        <taxon>Mollusca</taxon>
        <taxon>Gastropoda</taxon>
        <taxon>Heterobranchia</taxon>
        <taxon>Euthyneura</taxon>
        <taxon>Panpulmonata</taxon>
        <taxon>Hygrophila</taxon>
        <taxon>Lymnaeoidea</taxon>
        <taxon>Lymnaeidae</taxon>
        <taxon>Lymnaea</taxon>
    </lineage>
</organism>
<evidence type="ECO:0000256" key="3">
    <source>
        <dbReference type="ARBA" id="ARBA00022692"/>
    </source>
</evidence>
<dbReference type="GO" id="GO:0032870">
    <property type="term" value="P:cellular response to hormone stimulus"/>
    <property type="evidence" value="ECO:0007669"/>
    <property type="project" value="TreeGrafter"/>
</dbReference>
<accession>Q25396</accession>
<feature type="region of interest" description="Disordered" evidence="11">
    <location>
        <begin position="405"/>
        <end position="427"/>
    </location>
</feature>
<feature type="region of interest" description="Disordered" evidence="11">
    <location>
        <begin position="309"/>
        <end position="329"/>
    </location>
</feature>
<evidence type="ECO:0000256" key="11">
    <source>
        <dbReference type="SAM" id="MobiDB-lite"/>
    </source>
</evidence>
<evidence type="ECO:0000256" key="9">
    <source>
        <dbReference type="ARBA" id="ARBA00023224"/>
    </source>
</evidence>
<keyword evidence="8 10" id="KW-0325">Glycoprotein</keyword>
<feature type="transmembrane region" description="Helical" evidence="10">
    <location>
        <begin position="145"/>
        <end position="166"/>
    </location>
</feature>
<feature type="transmembrane region" description="Helical" evidence="10">
    <location>
        <begin position="186"/>
        <end position="213"/>
    </location>
</feature>
<evidence type="ECO:0000256" key="10">
    <source>
        <dbReference type="RuleBase" id="RU046427"/>
    </source>
</evidence>
<keyword evidence="6 10" id="KW-0472">Membrane</keyword>
<dbReference type="PANTHER" id="PTHR24241">
    <property type="entry name" value="NEUROPEPTIDE RECEPTOR-RELATED G-PROTEIN COUPLED RECEPTOR"/>
    <property type="match status" value="1"/>
</dbReference>
<keyword evidence="9 10" id="KW-0807">Transducer</keyword>
<dbReference type="Pfam" id="PF00001">
    <property type="entry name" value="7tm_1"/>
    <property type="match status" value="1"/>
</dbReference>
<dbReference type="CDD" id="cd15196">
    <property type="entry name" value="7tmA_Vasopressin_Oxytocin"/>
    <property type="match status" value="1"/>
</dbReference>
<evidence type="ECO:0000313" key="13">
    <source>
        <dbReference type="EMBL" id="AAA91998.1"/>
    </source>
</evidence>
<keyword evidence="5 10" id="KW-0297">G-protein coupled receptor</keyword>
<gene>
    <name evidence="13" type="primary">LSCPR</name>
</gene>
<keyword evidence="7 10" id="KW-0675">Receptor</keyword>
<evidence type="ECO:0000256" key="2">
    <source>
        <dbReference type="ARBA" id="ARBA00022475"/>
    </source>
</evidence>
<sequence>MDLELNLTNGFMLMPPTKRAVIQIASNEKVGYDVSKSQPVNATTDLNTTRMNATNSTEVSYFHGVDEDLLKIEIAVQATILYMTLFGNGIVLLVLRLRRQKLTRMQWFIAHLAFADIFVGFFNILPQLISDVTIVFHGDDFTCRFIKYFQVIAMYASSYVLVMAAIDRYLSICHPLTSQTLSPKRVHLMIALAWLISFLCALPQVFIFSLQAVGPDQYDCLATFEPDWGMQAYITWVFVANYVIPFLLLAFCYGRICHVVWMSVAAKESAAYSSMRNGCTESSRPIKMRISFHRRRDNTNATLTSLDRHDASAVTSSDSKKPRGHQRGVSKSKMKTIKLTLTVVLCYLFCWAPFFVVQMWSAFDDDSGIEHPVTVICMLLASLNSCTNPWIYLAFSGRTCQRNHANRNTSRSWGPSTHVTSGGDSHEFKTRSSFIDLSHARMNARSSSPRFSEMNKLNHSKC</sequence>
<dbReference type="AlphaFoldDB" id="Q25396"/>
<dbReference type="GO" id="GO:0042277">
    <property type="term" value="F:peptide binding"/>
    <property type="evidence" value="ECO:0007669"/>
    <property type="project" value="TreeGrafter"/>
</dbReference>
<dbReference type="SUPFAM" id="SSF81321">
    <property type="entry name" value="Family A G protein-coupled receptor-like"/>
    <property type="match status" value="1"/>
</dbReference>
<dbReference type="InterPro" id="IPR017452">
    <property type="entry name" value="GPCR_Rhodpsn_7TM"/>
</dbReference>
<evidence type="ECO:0000256" key="8">
    <source>
        <dbReference type="ARBA" id="ARBA00023180"/>
    </source>
</evidence>
<comment type="similarity">
    <text evidence="10">Belongs to the G-protein coupled receptor 1 family. Vasopressin/oxytocin receptor subfamily.</text>
</comment>
<keyword evidence="4 10" id="KW-1133">Transmembrane helix</keyword>
<comment type="subcellular location">
    <subcellularLocation>
        <location evidence="1 10">Cell membrane</location>
        <topology evidence="1 10">Multi-pass membrane protein</topology>
    </subcellularLocation>
</comment>
<dbReference type="InterPro" id="IPR000276">
    <property type="entry name" value="GPCR_Rhodpsn"/>
</dbReference>
<dbReference type="SMART" id="SM01381">
    <property type="entry name" value="7TM_GPCR_Srsx"/>
    <property type="match status" value="1"/>
</dbReference>
<evidence type="ECO:0000256" key="1">
    <source>
        <dbReference type="ARBA" id="ARBA00004651"/>
    </source>
</evidence>
<protein>
    <submittedName>
        <fullName evidence="13">Conopressin receptor</fullName>
    </submittedName>
</protein>
<dbReference type="GO" id="GO:0005000">
    <property type="term" value="F:vasopressin receptor activity"/>
    <property type="evidence" value="ECO:0007669"/>
    <property type="project" value="InterPro"/>
</dbReference>
<feature type="transmembrane region" description="Helical" evidence="10">
    <location>
        <begin position="233"/>
        <end position="253"/>
    </location>
</feature>
<dbReference type="GO" id="GO:0005886">
    <property type="term" value="C:plasma membrane"/>
    <property type="evidence" value="ECO:0007669"/>
    <property type="project" value="UniProtKB-SubCell"/>
</dbReference>
<dbReference type="PROSITE" id="PS50262">
    <property type="entry name" value="G_PROTEIN_RECEP_F1_2"/>
    <property type="match status" value="1"/>
</dbReference>
<evidence type="ECO:0000256" key="4">
    <source>
        <dbReference type="ARBA" id="ARBA00022989"/>
    </source>
</evidence>
<name>Q25396_LYMST</name>
<feature type="domain" description="G-protein coupled receptors family 1 profile" evidence="12">
    <location>
        <begin position="87"/>
        <end position="392"/>
    </location>
</feature>
<feature type="transmembrane region" description="Helical" evidence="10">
    <location>
        <begin position="107"/>
        <end position="125"/>
    </location>
</feature>
<dbReference type="Gene3D" id="1.20.1070.10">
    <property type="entry name" value="Rhodopsin 7-helix transmembrane proteins"/>
    <property type="match status" value="1"/>
</dbReference>
<evidence type="ECO:0000256" key="6">
    <source>
        <dbReference type="ARBA" id="ARBA00023136"/>
    </source>
</evidence>
<dbReference type="PRINTS" id="PR00237">
    <property type="entry name" value="GPCRRHODOPSN"/>
</dbReference>
<evidence type="ECO:0000259" key="12">
    <source>
        <dbReference type="PROSITE" id="PS50262"/>
    </source>
</evidence>
<keyword evidence="2" id="KW-1003">Cell membrane</keyword>
<dbReference type="PANTHER" id="PTHR24241:SF161">
    <property type="entry name" value="G-PROTEIN COUPLED RECEPTORS FAMILY 1 PROFILE DOMAIN-CONTAINING PROTEIN"/>
    <property type="match status" value="1"/>
</dbReference>
<keyword evidence="3 10" id="KW-0812">Transmembrane</keyword>
<dbReference type="InterPro" id="IPR001817">
    <property type="entry name" value="Vasoprsn_rcpt"/>
</dbReference>
<reference evidence="13" key="1">
    <citation type="journal article" date="1995" name="Neuron">
        <title>A novel G protein-coupled receptor mediating both vasopressin- and oxytocin-like functions of Lys-conopressin in Lymnaea stagnalis.</title>
        <authorList>
            <person name="van Kesteren R.E."/>
            <person name="Tensen C.P."/>
            <person name="Smit A.B."/>
            <person name="van Minnen J."/>
            <person name="van Soest P.F."/>
            <person name="Kits K.S."/>
            <person name="Meyerhof W."/>
            <person name="Richter D."/>
            <person name="van Heerikhuizen H."/>
            <person name="Vreugdenhil E."/>
            <person name="Geraerts W.P.M."/>
        </authorList>
    </citation>
    <scope>NUCLEOTIDE SEQUENCE</scope>
    <source>
        <tissue evidence="13">Vas deferens</tissue>
    </source>
</reference>
<feature type="transmembrane region" description="Helical" evidence="10">
    <location>
        <begin position="373"/>
        <end position="395"/>
    </location>
</feature>
<proteinExistence type="evidence at transcript level"/>
<evidence type="ECO:0000256" key="7">
    <source>
        <dbReference type="ARBA" id="ARBA00023170"/>
    </source>
</evidence>
<evidence type="ECO:0000256" key="5">
    <source>
        <dbReference type="ARBA" id="ARBA00023040"/>
    </source>
</evidence>
<dbReference type="EMBL" id="U27464">
    <property type="protein sequence ID" value="AAA91998.1"/>
    <property type="molecule type" value="mRNA"/>
</dbReference>